<organism evidence="2 3">
    <name type="scientific">Nitritalea halalkaliphila LW7</name>
    <dbReference type="NCBI Taxonomy" id="1189621"/>
    <lineage>
        <taxon>Bacteria</taxon>
        <taxon>Pseudomonadati</taxon>
        <taxon>Bacteroidota</taxon>
        <taxon>Cytophagia</taxon>
        <taxon>Cytophagales</taxon>
        <taxon>Cyclobacteriaceae</taxon>
        <taxon>Nitritalea</taxon>
    </lineage>
</organism>
<dbReference type="AlphaFoldDB" id="I5BV43"/>
<reference evidence="2 3" key="1">
    <citation type="submission" date="2012-05" db="EMBL/GenBank/DDBJ databases">
        <title>Genome sequence of Nitritalea halalkaliphila LW7.</title>
        <authorList>
            <person name="Jangir P.K."/>
            <person name="Singh A."/>
            <person name="Shivaji S."/>
            <person name="Sharma R."/>
        </authorList>
    </citation>
    <scope>NUCLEOTIDE SEQUENCE [LARGE SCALE GENOMIC DNA]</scope>
    <source>
        <strain evidence="2 3">LW7</strain>
    </source>
</reference>
<proteinExistence type="predicted"/>
<comment type="caution">
    <text evidence="2">The sequence shown here is derived from an EMBL/GenBank/DDBJ whole genome shotgun (WGS) entry which is preliminary data.</text>
</comment>
<dbReference type="RefSeq" id="WP_009057084.1">
    <property type="nucleotide sequence ID" value="NZ_AJYA01000060.1"/>
</dbReference>
<dbReference type="Proteomes" id="UP000005551">
    <property type="component" value="Unassembled WGS sequence"/>
</dbReference>
<protein>
    <recommendedName>
        <fullName evidence="4">Lipoprotein</fullName>
    </recommendedName>
</protein>
<name>I5BV43_9BACT</name>
<feature type="chain" id="PRO_5003699710" description="Lipoprotein" evidence="1">
    <location>
        <begin position="19"/>
        <end position="91"/>
    </location>
</feature>
<feature type="signal peptide" evidence="1">
    <location>
        <begin position="1"/>
        <end position="18"/>
    </location>
</feature>
<evidence type="ECO:0000256" key="1">
    <source>
        <dbReference type="SAM" id="SignalP"/>
    </source>
</evidence>
<sequence>MKKIALYLLLFFAFSACAVFTPRPQFEQGMTENRFLRQNRTALISNMENGKITYRVNRDERFYVLATFEDGVLIRVEEREIVPIWGAPRDN</sequence>
<dbReference type="OrthoDB" id="839699at2"/>
<evidence type="ECO:0000313" key="2">
    <source>
        <dbReference type="EMBL" id="EIM73445.1"/>
    </source>
</evidence>
<keyword evidence="3" id="KW-1185">Reference proteome</keyword>
<dbReference type="PROSITE" id="PS51257">
    <property type="entry name" value="PROKAR_LIPOPROTEIN"/>
    <property type="match status" value="1"/>
</dbReference>
<gene>
    <name evidence="2" type="ORF">A3SI_17889</name>
</gene>
<evidence type="ECO:0000313" key="3">
    <source>
        <dbReference type="Proteomes" id="UP000005551"/>
    </source>
</evidence>
<keyword evidence="1" id="KW-0732">Signal</keyword>
<evidence type="ECO:0008006" key="4">
    <source>
        <dbReference type="Google" id="ProtNLM"/>
    </source>
</evidence>
<dbReference type="EMBL" id="AJYA01000060">
    <property type="protein sequence ID" value="EIM73445.1"/>
    <property type="molecule type" value="Genomic_DNA"/>
</dbReference>
<accession>I5BV43</accession>